<feature type="region of interest" description="Disordered" evidence="9">
    <location>
        <begin position="235"/>
        <end position="264"/>
    </location>
</feature>
<feature type="binding site" evidence="7">
    <location>
        <position position="245"/>
    </location>
    <ligand>
        <name>Mg(2+)</name>
        <dbReference type="ChEBI" id="CHEBI:18420"/>
        <label>1</label>
    </ligand>
</feature>
<dbReference type="PANTHER" id="PTHR43250:SF2">
    <property type="entry name" value="EXODEOXYRIBONUCLEASE III"/>
    <property type="match status" value="1"/>
</dbReference>
<evidence type="ECO:0000256" key="3">
    <source>
        <dbReference type="ARBA" id="ARBA00022723"/>
    </source>
</evidence>
<dbReference type="OrthoDB" id="9803914at2"/>
<feature type="active site" evidence="6">
    <location>
        <position position="104"/>
    </location>
</feature>
<feature type="binding site" evidence="7">
    <location>
        <position position="246"/>
    </location>
    <ligand>
        <name>Mg(2+)</name>
        <dbReference type="ChEBI" id="CHEBI:18420"/>
        <label>1</label>
    </ligand>
</feature>
<dbReference type="PROSITE" id="PS00726">
    <property type="entry name" value="AP_NUCLEASE_F1_1"/>
    <property type="match status" value="1"/>
</dbReference>
<comment type="caution">
    <text evidence="11">The sequence shown here is derived from an EMBL/GenBank/DDBJ whole genome shotgun (WGS) entry which is preliminary data.</text>
</comment>
<evidence type="ECO:0000256" key="8">
    <source>
        <dbReference type="PIRSR" id="PIRSR604808-3"/>
    </source>
</evidence>
<dbReference type="InterPro" id="IPR005135">
    <property type="entry name" value="Endo/exonuclease/phosphatase"/>
</dbReference>
<reference evidence="12" key="1">
    <citation type="submission" date="2018-01" db="EMBL/GenBank/DDBJ databases">
        <title>Draft Genome Sequence of the Radioresistant Bacterium Deinococcus aerius TR0125, Isolated from the Higher Atmosphere above Japan.</title>
        <authorList>
            <person name="Satoh K."/>
            <person name="Arai H."/>
            <person name="Sanzen T."/>
            <person name="Kawaguchi Y."/>
            <person name="Hayashi H."/>
            <person name="Yokobori S."/>
            <person name="Yamagishi A."/>
            <person name="Oono Y."/>
            <person name="Narumi I."/>
        </authorList>
    </citation>
    <scope>NUCLEOTIDE SEQUENCE [LARGE SCALE GENOMIC DNA]</scope>
    <source>
        <strain evidence="12">TR0125</strain>
    </source>
</reference>
<keyword evidence="5 7" id="KW-0460">Magnesium</keyword>
<evidence type="ECO:0000259" key="10">
    <source>
        <dbReference type="Pfam" id="PF03372"/>
    </source>
</evidence>
<feature type="site" description="Important for catalytic activity" evidence="8">
    <location>
        <position position="216"/>
    </location>
</feature>
<keyword evidence="7" id="KW-0464">Manganese</keyword>
<dbReference type="PROSITE" id="PS00728">
    <property type="entry name" value="AP_NUCLEASE_F1_3"/>
    <property type="match status" value="1"/>
</dbReference>
<feature type="active site" description="Proton acceptor" evidence="6">
    <location>
        <position position="246"/>
    </location>
</feature>
<feature type="binding site" evidence="7">
    <location>
        <position position="147"/>
    </location>
    <ligand>
        <name>Mg(2+)</name>
        <dbReference type="ChEBI" id="CHEBI:18420"/>
        <label>1</label>
    </ligand>
</feature>
<comment type="cofactor">
    <cofactor evidence="1">
        <name>Mn(2+)</name>
        <dbReference type="ChEBI" id="CHEBI:29035"/>
    </cofactor>
</comment>
<dbReference type="PROSITE" id="PS51435">
    <property type="entry name" value="AP_NUCLEASE_F1_4"/>
    <property type="match status" value="1"/>
</dbReference>
<dbReference type="Pfam" id="PF03372">
    <property type="entry name" value="Exo_endo_phos"/>
    <property type="match status" value="1"/>
</dbReference>
<dbReference type="CDD" id="cd09086">
    <property type="entry name" value="ExoIII-like_AP-endo"/>
    <property type="match status" value="1"/>
</dbReference>
<evidence type="ECO:0000256" key="1">
    <source>
        <dbReference type="ARBA" id="ARBA00001936"/>
    </source>
</evidence>
<dbReference type="InterPro" id="IPR020848">
    <property type="entry name" value="AP_endonuclease_F1_CS"/>
</dbReference>
<sequence length="264" mass="29092">MKVATWNVNSLNVRLPQVLAWLEGQGPDVLALQETKLEDHRFPAADFEALGYSAAFSGQKTYNGVALLSRLPPGDVQVGVPGLEDEQRRVIAATVGGVRVVCLYVPNGQEVGSPKYAYKLEWLAAVREWLRGELGAHERLAVVGDFNVAPEDRDVHSPGRWEGQVLVSEPEREAFRALLGLGLHDAFRLFEQPERVFSWWNYGRLAFARNWGLRIDHILVSATLAAECRACTVDPEPRRHERPSDHAPVVATFSAAPGRAGGAP</sequence>
<proteinExistence type="inferred from homology"/>
<dbReference type="NCBIfam" id="TIGR00195">
    <property type="entry name" value="exoDNase_III"/>
    <property type="match status" value="1"/>
</dbReference>
<evidence type="ECO:0000313" key="11">
    <source>
        <dbReference type="EMBL" id="GBF07707.1"/>
    </source>
</evidence>
<dbReference type="InterPro" id="IPR004808">
    <property type="entry name" value="AP_endonuc_1"/>
</dbReference>
<dbReference type="EMBL" id="BFAG01000016">
    <property type="protein sequence ID" value="GBF07707.1"/>
    <property type="molecule type" value="Genomic_DNA"/>
</dbReference>
<dbReference type="GO" id="GO:0004519">
    <property type="term" value="F:endonuclease activity"/>
    <property type="evidence" value="ECO:0007669"/>
    <property type="project" value="InterPro"/>
</dbReference>
<feature type="site" description="Interaction with DNA substrate" evidence="8">
    <location>
        <position position="246"/>
    </location>
</feature>
<evidence type="ECO:0000313" key="12">
    <source>
        <dbReference type="Proteomes" id="UP000236569"/>
    </source>
</evidence>
<keyword evidence="12" id="KW-1185">Reference proteome</keyword>
<gene>
    <name evidence="11" type="ORF">DAERI_160085</name>
</gene>
<evidence type="ECO:0000256" key="7">
    <source>
        <dbReference type="PIRSR" id="PIRSR604808-2"/>
    </source>
</evidence>
<dbReference type="Gene3D" id="3.60.10.10">
    <property type="entry name" value="Endonuclease/exonuclease/phosphatase"/>
    <property type="match status" value="1"/>
</dbReference>
<feature type="binding site" evidence="7">
    <location>
        <position position="7"/>
    </location>
    <ligand>
        <name>Mg(2+)</name>
        <dbReference type="ChEBI" id="CHEBI:18420"/>
        <label>1</label>
    </ligand>
</feature>
<dbReference type="GO" id="GO:0006281">
    <property type="term" value="P:DNA repair"/>
    <property type="evidence" value="ECO:0007669"/>
    <property type="project" value="InterPro"/>
</dbReference>
<feature type="domain" description="Endonuclease/exonuclease/phosphatase" evidence="10">
    <location>
        <begin position="4"/>
        <end position="246"/>
    </location>
</feature>
<dbReference type="Proteomes" id="UP000236569">
    <property type="component" value="Unassembled WGS sequence"/>
</dbReference>
<evidence type="ECO:0000256" key="4">
    <source>
        <dbReference type="ARBA" id="ARBA00022801"/>
    </source>
</evidence>
<feature type="active site" description="Proton donor/acceptor" evidence="6">
    <location>
        <position position="145"/>
    </location>
</feature>
<protein>
    <submittedName>
        <fullName evidence="11">Exodeoxyribonuclease III</fullName>
    </submittedName>
</protein>
<dbReference type="NCBIfam" id="TIGR00633">
    <property type="entry name" value="xth"/>
    <property type="match status" value="1"/>
</dbReference>
<comment type="similarity">
    <text evidence="2">Belongs to the DNA repair enzymes AP/ExoA family.</text>
</comment>
<keyword evidence="4" id="KW-0378">Hydrolase</keyword>
<feature type="binding site" evidence="7">
    <location>
        <position position="34"/>
    </location>
    <ligand>
        <name>Mg(2+)</name>
        <dbReference type="ChEBI" id="CHEBI:18420"/>
        <label>1</label>
    </ligand>
</feature>
<dbReference type="AlphaFoldDB" id="A0A2I9DX66"/>
<dbReference type="GO" id="GO:0003677">
    <property type="term" value="F:DNA binding"/>
    <property type="evidence" value="ECO:0007669"/>
    <property type="project" value="InterPro"/>
</dbReference>
<evidence type="ECO:0000256" key="9">
    <source>
        <dbReference type="SAM" id="MobiDB-lite"/>
    </source>
</evidence>
<comment type="cofactor">
    <cofactor evidence="7">
        <name>Mg(2+)</name>
        <dbReference type="ChEBI" id="CHEBI:18420"/>
    </cofactor>
    <cofactor evidence="7">
        <name>Mn(2+)</name>
        <dbReference type="ChEBI" id="CHEBI:29035"/>
    </cofactor>
    <text evidence="7">Probably binds two magnesium or manganese ions per subunit.</text>
</comment>
<feature type="compositionally biased region" description="Basic and acidic residues" evidence="9">
    <location>
        <begin position="235"/>
        <end position="245"/>
    </location>
</feature>
<dbReference type="InterPro" id="IPR020847">
    <property type="entry name" value="AP_endonuclease_F1_BS"/>
</dbReference>
<dbReference type="InterPro" id="IPR037493">
    <property type="entry name" value="ExoIII-like"/>
</dbReference>
<dbReference type="GO" id="GO:0046872">
    <property type="term" value="F:metal ion binding"/>
    <property type="evidence" value="ECO:0007669"/>
    <property type="project" value="UniProtKB-KW"/>
</dbReference>
<dbReference type="InterPro" id="IPR036691">
    <property type="entry name" value="Endo/exonu/phosph_ase_sf"/>
</dbReference>
<keyword evidence="3 7" id="KW-0479">Metal-binding</keyword>
<evidence type="ECO:0000256" key="6">
    <source>
        <dbReference type="PIRSR" id="PIRSR604808-1"/>
    </source>
</evidence>
<organism evidence="11 12">
    <name type="scientific">Deinococcus aerius</name>
    <dbReference type="NCBI Taxonomy" id="200253"/>
    <lineage>
        <taxon>Bacteria</taxon>
        <taxon>Thermotogati</taxon>
        <taxon>Deinococcota</taxon>
        <taxon>Deinococci</taxon>
        <taxon>Deinococcales</taxon>
        <taxon>Deinococcaceae</taxon>
        <taxon>Deinococcus</taxon>
    </lineage>
</organism>
<dbReference type="GO" id="GO:0008311">
    <property type="term" value="F:double-stranded DNA 3'-5' DNA exonuclease activity"/>
    <property type="evidence" value="ECO:0007669"/>
    <property type="project" value="InterPro"/>
</dbReference>
<name>A0A2I9DX66_9DEIO</name>
<feature type="site" description="Transition state stabilizer" evidence="8">
    <location>
        <position position="147"/>
    </location>
</feature>
<feature type="binding site" evidence="7">
    <location>
        <position position="145"/>
    </location>
    <ligand>
        <name>Mg(2+)</name>
        <dbReference type="ChEBI" id="CHEBI:18420"/>
        <label>1</label>
    </ligand>
</feature>
<dbReference type="SUPFAM" id="SSF56219">
    <property type="entry name" value="DNase I-like"/>
    <property type="match status" value="1"/>
</dbReference>
<evidence type="ECO:0000256" key="5">
    <source>
        <dbReference type="ARBA" id="ARBA00022842"/>
    </source>
</evidence>
<dbReference type="RefSeq" id="WP_103131004.1">
    <property type="nucleotide sequence ID" value="NZ_BFAG01000016.1"/>
</dbReference>
<accession>A0A2I9DX66</accession>
<evidence type="ECO:0000256" key="2">
    <source>
        <dbReference type="ARBA" id="ARBA00007092"/>
    </source>
</evidence>
<dbReference type="PANTHER" id="PTHR43250">
    <property type="entry name" value="EXODEOXYRIBONUCLEASE III"/>
    <property type="match status" value="1"/>
</dbReference>